<dbReference type="EMBL" id="JACGCM010001511">
    <property type="protein sequence ID" value="KAF6154124.1"/>
    <property type="molecule type" value="Genomic_DNA"/>
</dbReference>
<accession>A0A7J7MH83</accession>
<protein>
    <submittedName>
        <fullName evidence="1">Uncharacterized protein</fullName>
    </submittedName>
</protein>
<name>A0A7J7MH83_9MAGN</name>
<sequence>MICSDKKSRGCIYLKLKRVHHIPCNKFVNHYINLNNTTTRRLLDSPFPHHLSYSPCITASPCSHINIRLLNISNIFSHPHSVTRFKI</sequence>
<dbReference type="Proteomes" id="UP000541444">
    <property type="component" value="Unassembled WGS sequence"/>
</dbReference>
<gene>
    <name evidence="1" type="ORF">GIB67_016376</name>
</gene>
<reference evidence="1 2" key="1">
    <citation type="journal article" date="2020" name="IScience">
        <title>Genome Sequencing of the Endangered Kingdonia uniflora (Circaeasteraceae, Ranunculales) Reveals Potential Mechanisms of Evolutionary Specialization.</title>
        <authorList>
            <person name="Sun Y."/>
            <person name="Deng T."/>
            <person name="Zhang A."/>
            <person name="Moore M.J."/>
            <person name="Landis J.B."/>
            <person name="Lin N."/>
            <person name="Zhang H."/>
            <person name="Zhang X."/>
            <person name="Huang J."/>
            <person name="Zhang X."/>
            <person name="Sun H."/>
            <person name="Wang H."/>
        </authorList>
    </citation>
    <scope>NUCLEOTIDE SEQUENCE [LARGE SCALE GENOMIC DNA]</scope>
    <source>
        <strain evidence="1">TB1705</strain>
        <tissue evidence="1">Leaf</tissue>
    </source>
</reference>
<evidence type="ECO:0000313" key="2">
    <source>
        <dbReference type="Proteomes" id="UP000541444"/>
    </source>
</evidence>
<dbReference type="AlphaFoldDB" id="A0A7J7MH83"/>
<keyword evidence="2" id="KW-1185">Reference proteome</keyword>
<comment type="caution">
    <text evidence="1">The sequence shown here is derived from an EMBL/GenBank/DDBJ whole genome shotgun (WGS) entry which is preliminary data.</text>
</comment>
<proteinExistence type="predicted"/>
<organism evidence="1 2">
    <name type="scientific">Kingdonia uniflora</name>
    <dbReference type="NCBI Taxonomy" id="39325"/>
    <lineage>
        <taxon>Eukaryota</taxon>
        <taxon>Viridiplantae</taxon>
        <taxon>Streptophyta</taxon>
        <taxon>Embryophyta</taxon>
        <taxon>Tracheophyta</taxon>
        <taxon>Spermatophyta</taxon>
        <taxon>Magnoliopsida</taxon>
        <taxon>Ranunculales</taxon>
        <taxon>Circaeasteraceae</taxon>
        <taxon>Kingdonia</taxon>
    </lineage>
</organism>
<evidence type="ECO:0000313" key="1">
    <source>
        <dbReference type="EMBL" id="KAF6154124.1"/>
    </source>
</evidence>